<gene>
    <name evidence="2" type="ORF">IAD20_04460</name>
</gene>
<dbReference type="Gene3D" id="1.10.260.40">
    <property type="entry name" value="lambda repressor-like DNA-binding domains"/>
    <property type="match status" value="1"/>
</dbReference>
<accession>A0A9D1SAV9</accession>
<dbReference type="PROSITE" id="PS50943">
    <property type="entry name" value="HTH_CROC1"/>
    <property type="match status" value="1"/>
</dbReference>
<feature type="domain" description="HTH cro/C1-type" evidence="1">
    <location>
        <begin position="25"/>
        <end position="79"/>
    </location>
</feature>
<dbReference type="InterPro" id="IPR001387">
    <property type="entry name" value="Cro/C1-type_HTH"/>
</dbReference>
<dbReference type="Proteomes" id="UP000824107">
    <property type="component" value="Unassembled WGS sequence"/>
</dbReference>
<evidence type="ECO:0000259" key="1">
    <source>
        <dbReference type="PROSITE" id="PS50943"/>
    </source>
</evidence>
<dbReference type="GO" id="GO:0003677">
    <property type="term" value="F:DNA binding"/>
    <property type="evidence" value="ECO:0007669"/>
    <property type="project" value="InterPro"/>
</dbReference>
<dbReference type="SUPFAM" id="SSF47413">
    <property type="entry name" value="lambda repressor-like DNA-binding domains"/>
    <property type="match status" value="1"/>
</dbReference>
<evidence type="ECO:0000313" key="3">
    <source>
        <dbReference type="Proteomes" id="UP000824107"/>
    </source>
</evidence>
<name>A0A9D1SAV9_9PROT</name>
<dbReference type="AlphaFoldDB" id="A0A9D1SAV9"/>
<proteinExistence type="predicted"/>
<reference evidence="2" key="1">
    <citation type="submission" date="2020-10" db="EMBL/GenBank/DDBJ databases">
        <authorList>
            <person name="Gilroy R."/>
        </authorList>
    </citation>
    <scope>NUCLEOTIDE SEQUENCE</scope>
    <source>
        <strain evidence="2">ChiW3-316</strain>
    </source>
</reference>
<dbReference type="SMART" id="SM00530">
    <property type="entry name" value="HTH_XRE"/>
    <property type="match status" value="1"/>
</dbReference>
<protein>
    <submittedName>
        <fullName evidence="2">Helix-turn-helix transcriptional regulator</fullName>
    </submittedName>
</protein>
<dbReference type="InterPro" id="IPR010982">
    <property type="entry name" value="Lambda_DNA-bd_dom_sf"/>
</dbReference>
<dbReference type="Pfam" id="PF13560">
    <property type="entry name" value="HTH_31"/>
    <property type="match status" value="1"/>
</dbReference>
<sequence>MSEKNSSSWQEKVLDPVAAHIGKRIRDRREVLGLTSDDVARRVGMSLQQAEECEKGLCAVSGQDLWRFCQVLEVEPNYFFLGLQKKIILLSAEMRQERLREELYGIPLSREQEKRETAELTSYYYSLPPRERHLFFYLMKETMYFVLKEREI</sequence>
<organism evidence="2 3">
    <name type="scientific">Candidatus Scatocola faecipullorum</name>
    <dbReference type="NCBI Taxonomy" id="2840917"/>
    <lineage>
        <taxon>Bacteria</taxon>
        <taxon>Pseudomonadati</taxon>
        <taxon>Pseudomonadota</taxon>
        <taxon>Alphaproteobacteria</taxon>
        <taxon>Rhodospirillales</taxon>
        <taxon>Rhodospirillaceae</taxon>
        <taxon>Rhodospirillaceae incertae sedis</taxon>
        <taxon>Candidatus Scatocola</taxon>
    </lineage>
</organism>
<dbReference type="CDD" id="cd00093">
    <property type="entry name" value="HTH_XRE"/>
    <property type="match status" value="1"/>
</dbReference>
<evidence type="ECO:0000313" key="2">
    <source>
        <dbReference type="EMBL" id="HIU53315.1"/>
    </source>
</evidence>
<dbReference type="EMBL" id="DVNC01000029">
    <property type="protein sequence ID" value="HIU53315.1"/>
    <property type="molecule type" value="Genomic_DNA"/>
</dbReference>
<comment type="caution">
    <text evidence="2">The sequence shown here is derived from an EMBL/GenBank/DDBJ whole genome shotgun (WGS) entry which is preliminary data.</text>
</comment>
<reference evidence="2" key="2">
    <citation type="journal article" date="2021" name="PeerJ">
        <title>Extensive microbial diversity within the chicken gut microbiome revealed by metagenomics and culture.</title>
        <authorList>
            <person name="Gilroy R."/>
            <person name="Ravi A."/>
            <person name="Getino M."/>
            <person name="Pursley I."/>
            <person name="Horton D.L."/>
            <person name="Alikhan N.F."/>
            <person name="Baker D."/>
            <person name="Gharbi K."/>
            <person name="Hall N."/>
            <person name="Watson M."/>
            <person name="Adriaenssens E.M."/>
            <person name="Foster-Nyarko E."/>
            <person name="Jarju S."/>
            <person name="Secka A."/>
            <person name="Antonio M."/>
            <person name="Oren A."/>
            <person name="Chaudhuri R.R."/>
            <person name="La Ragione R."/>
            <person name="Hildebrand F."/>
            <person name="Pallen M.J."/>
        </authorList>
    </citation>
    <scope>NUCLEOTIDE SEQUENCE</scope>
    <source>
        <strain evidence="2">ChiW3-316</strain>
    </source>
</reference>